<name>A0A7W9SFJ4_9FIRM</name>
<dbReference type="GeneID" id="85014728"/>
<feature type="transmembrane region" description="Helical" evidence="1">
    <location>
        <begin position="140"/>
        <end position="162"/>
    </location>
</feature>
<dbReference type="AlphaFoldDB" id="A0A7W9SFJ4"/>
<dbReference type="EMBL" id="JACHHH010000005">
    <property type="protein sequence ID" value="MBB6041212.1"/>
    <property type="molecule type" value="Genomic_DNA"/>
</dbReference>
<organism evidence="2 3">
    <name type="scientific">Oribacterium sinus</name>
    <dbReference type="NCBI Taxonomy" id="237576"/>
    <lineage>
        <taxon>Bacteria</taxon>
        <taxon>Bacillati</taxon>
        <taxon>Bacillota</taxon>
        <taxon>Clostridia</taxon>
        <taxon>Lachnospirales</taxon>
        <taxon>Lachnospiraceae</taxon>
        <taxon>Oribacterium</taxon>
    </lineage>
</organism>
<keyword evidence="1" id="KW-0472">Membrane</keyword>
<evidence type="ECO:0000313" key="3">
    <source>
        <dbReference type="Proteomes" id="UP000522163"/>
    </source>
</evidence>
<feature type="transmembrane region" description="Helical" evidence="1">
    <location>
        <begin position="106"/>
        <end position="128"/>
    </location>
</feature>
<dbReference type="RefSeq" id="WP_183683799.1">
    <property type="nucleotide sequence ID" value="NZ_JACHHH010000005.1"/>
</dbReference>
<reference evidence="2 3" key="1">
    <citation type="submission" date="2020-08" db="EMBL/GenBank/DDBJ databases">
        <title>Genomic Encyclopedia of Type Strains, Phase IV (KMG-IV): sequencing the most valuable type-strain genomes for metagenomic binning, comparative biology and taxonomic classification.</title>
        <authorList>
            <person name="Goeker M."/>
        </authorList>
    </citation>
    <scope>NUCLEOTIDE SEQUENCE [LARGE SCALE GENOMIC DNA]</scope>
    <source>
        <strain evidence="2 3">DSM 17245</strain>
    </source>
</reference>
<gene>
    <name evidence="2" type="ORF">HNQ46_001189</name>
</gene>
<keyword evidence="1" id="KW-0812">Transmembrane</keyword>
<sequence length="173" mass="19720">MDEDRILHKNLTLIFCYVLAVPVAFSWTIATLTGKNLLPLLLLALFIPYLFYLRRVQGALYPQEEQEEAGRKDISKRGKEGLVFIGLVFLSILIVFLSLINMDVAFLGLILVKVLSFIGGGISLYRCSQRYLERSSMTKPLLALFFFVFLAHSYEILLWMSFKASVLLLELGF</sequence>
<feature type="transmembrane region" description="Helical" evidence="1">
    <location>
        <begin position="81"/>
        <end position="100"/>
    </location>
</feature>
<comment type="caution">
    <text evidence="2">The sequence shown here is derived from an EMBL/GenBank/DDBJ whole genome shotgun (WGS) entry which is preliminary data.</text>
</comment>
<evidence type="ECO:0000256" key="1">
    <source>
        <dbReference type="SAM" id="Phobius"/>
    </source>
</evidence>
<feature type="transmembrane region" description="Helical" evidence="1">
    <location>
        <begin position="12"/>
        <end position="30"/>
    </location>
</feature>
<feature type="transmembrane region" description="Helical" evidence="1">
    <location>
        <begin position="36"/>
        <end position="53"/>
    </location>
</feature>
<keyword evidence="1" id="KW-1133">Transmembrane helix</keyword>
<dbReference type="Proteomes" id="UP000522163">
    <property type="component" value="Unassembled WGS sequence"/>
</dbReference>
<proteinExistence type="predicted"/>
<protein>
    <submittedName>
        <fullName evidence="2">Uncharacterized protein</fullName>
    </submittedName>
</protein>
<evidence type="ECO:0000313" key="2">
    <source>
        <dbReference type="EMBL" id="MBB6041212.1"/>
    </source>
</evidence>
<accession>A0A7W9SFJ4</accession>